<protein>
    <submittedName>
        <fullName evidence="1">Uncharacterized protein</fullName>
    </submittedName>
</protein>
<organism evidence="1">
    <name type="scientific">marine sediment metagenome</name>
    <dbReference type="NCBI Taxonomy" id="412755"/>
    <lineage>
        <taxon>unclassified sequences</taxon>
        <taxon>metagenomes</taxon>
        <taxon>ecological metagenomes</taxon>
    </lineage>
</organism>
<name>A0A0F8VY68_9ZZZZ</name>
<reference evidence="1" key="1">
    <citation type="journal article" date="2015" name="Nature">
        <title>Complex archaea that bridge the gap between prokaryotes and eukaryotes.</title>
        <authorList>
            <person name="Spang A."/>
            <person name="Saw J.H."/>
            <person name="Jorgensen S.L."/>
            <person name="Zaremba-Niedzwiedzka K."/>
            <person name="Martijn J."/>
            <person name="Lind A.E."/>
            <person name="van Eijk R."/>
            <person name="Schleper C."/>
            <person name="Guy L."/>
            <person name="Ettema T.J."/>
        </authorList>
    </citation>
    <scope>NUCLEOTIDE SEQUENCE</scope>
</reference>
<accession>A0A0F8VY68</accession>
<gene>
    <name evidence="1" type="ORF">LCGC14_3136290</name>
</gene>
<evidence type="ECO:0000313" key="1">
    <source>
        <dbReference type="EMBL" id="KKK49318.1"/>
    </source>
</evidence>
<dbReference type="AlphaFoldDB" id="A0A0F8VY68"/>
<proteinExistence type="predicted"/>
<dbReference type="EMBL" id="LAZR01068610">
    <property type="protein sequence ID" value="KKK49318.1"/>
    <property type="molecule type" value="Genomic_DNA"/>
</dbReference>
<comment type="caution">
    <text evidence="1">The sequence shown here is derived from an EMBL/GenBank/DDBJ whole genome shotgun (WGS) entry which is preliminary data.</text>
</comment>
<feature type="non-terminal residue" evidence="1">
    <location>
        <position position="1"/>
    </location>
</feature>
<sequence length="41" mass="4794">ETNASQRLGITAVCKSMDNEKLKEWFARLHGYPIFLRKKRG</sequence>